<keyword evidence="1" id="KW-0926">Vacuole</keyword>
<feature type="chain" id="PRO_5003774824" description="Bifunctional inhibitor/plant lipid transfer protein/seed storage helical domain-containing protein" evidence="8">
    <location>
        <begin position="20"/>
        <end position="154"/>
    </location>
</feature>
<dbReference type="InterPro" id="IPR001954">
    <property type="entry name" value="Glia_glutenin"/>
</dbReference>
<accession>J3NAY0</accession>
<comment type="subcellular location">
    <subcellularLocation>
        <location evidence="6">Vacuole</location>
        <location evidence="6">Aleurone grain</location>
    </subcellularLocation>
</comment>
<dbReference type="OrthoDB" id="692815at2759"/>
<dbReference type="Proteomes" id="UP000006038">
    <property type="component" value="Chromosome 12"/>
</dbReference>
<dbReference type="eggNOG" id="ENOG502R3UJ">
    <property type="taxonomic scope" value="Eukaryota"/>
</dbReference>
<dbReference type="PRINTS" id="PR00208">
    <property type="entry name" value="GLIADGLUTEN"/>
</dbReference>
<keyword evidence="11" id="KW-1185">Reference proteome</keyword>
<dbReference type="GO" id="GO:0033095">
    <property type="term" value="C:aleurone grain"/>
    <property type="evidence" value="ECO:0007669"/>
    <property type="project" value="UniProtKB-SubCell"/>
</dbReference>
<dbReference type="PANTHER" id="PTHR33454">
    <property type="entry name" value="PROLAMIN PPROL 14P"/>
    <property type="match status" value="1"/>
</dbReference>
<evidence type="ECO:0000313" key="10">
    <source>
        <dbReference type="EnsemblPlants" id="OB12G11380.1"/>
    </source>
</evidence>
<evidence type="ECO:0000256" key="7">
    <source>
        <dbReference type="ARBA" id="ARBA00023784"/>
    </source>
</evidence>
<dbReference type="Pfam" id="PF13016">
    <property type="entry name" value="Gliadin"/>
    <property type="match status" value="1"/>
</dbReference>
<protein>
    <recommendedName>
        <fullName evidence="9">Bifunctional inhibitor/plant lipid transfer protein/seed storage helical domain-containing protein</fullName>
    </recommendedName>
</protein>
<dbReference type="Gramene" id="OB12G11380.1">
    <property type="protein sequence ID" value="OB12G11380.1"/>
    <property type="gene ID" value="OB12G11380"/>
</dbReference>
<dbReference type="RefSeq" id="XP_006663764.1">
    <property type="nucleotide sequence ID" value="XM_006663701.1"/>
</dbReference>
<dbReference type="EnsemblPlants" id="OB12G11380.1">
    <property type="protein sequence ID" value="OB12G11380.1"/>
    <property type="gene ID" value="OB12G11380"/>
</dbReference>
<keyword evidence="3" id="KW-0758">Storage protein</keyword>
<dbReference type="OMA" id="TQMWQAS"/>
<gene>
    <name evidence="10" type="primary">LOC102710645</name>
</gene>
<comment type="similarity">
    <text evidence="7">Belongs to the prolamin family.</text>
</comment>
<organism evidence="10">
    <name type="scientific">Oryza brachyantha</name>
    <name type="common">malo sina</name>
    <dbReference type="NCBI Taxonomy" id="4533"/>
    <lineage>
        <taxon>Eukaryota</taxon>
        <taxon>Viridiplantae</taxon>
        <taxon>Streptophyta</taxon>
        <taxon>Embryophyta</taxon>
        <taxon>Tracheophyta</taxon>
        <taxon>Spermatophyta</taxon>
        <taxon>Magnoliopsida</taxon>
        <taxon>Liliopsida</taxon>
        <taxon>Poales</taxon>
        <taxon>Poaceae</taxon>
        <taxon>BOP clade</taxon>
        <taxon>Oryzoideae</taxon>
        <taxon>Oryzeae</taxon>
        <taxon>Oryzinae</taxon>
        <taxon>Oryza</taxon>
    </lineage>
</organism>
<sequence>MKITFVVALLALAATSASAQFYAYNEGYGQYLLQQQLLLQQQMLNPCNEFVRQQCSIVATPFLQSVVSSLRNCQAMQQQCCQQLKLMAQQSHCQTISSVQAIMQQLQLQQFGGVYFDEAQAQALLTWKLPSICGIYPSYYSTPCNIPTVGGVWY</sequence>
<dbReference type="AlphaFoldDB" id="J3NAY0"/>
<evidence type="ECO:0000256" key="4">
    <source>
        <dbReference type="ARBA" id="ARBA00023129"/>
    </source>
</evidence>
<dbReference type="InterPro" id="IPR016140">
    <property type="entry name" value="Bifunc_inhib/LTP/seed_store"/>
</dbReference>
<proteinExistence type="inferred from homology"/>
<dbReference type="HOGENOM" id="CLU_081977_1_1_1"/>
<dbReference type="SUPFAM" id="SSF47699">
    <property type="entry name" value="Bifunctional inhibitor/lipid-transfer protein/seed storage 2S albumin"/>
    <property type="match status" value="1"/>
</dbReference>
<dbReference type="GO" id="GO:0045735">
    <property type="term" value="F:nutrient reservoir activity"/>
    <property type="evidence" value="ECO:0007669"/>
    <property type="project" value="UniProtKB-KW"/>
</dbReference>
<reference evidence="10" key="1">
    <citation type="journal article" date="2013" name="Nat. Commun.">
        <title>Whole-genome sequencing of Oryza brachyantha reveals mechanisms underlying Oryza genome evolution.</title>
        <authorList>
            <person name="Chen J."/>
            <person name="Huang Q."/>
            <person name="Gao D."/>
            <person name="Wang J."/>
            <person name="Lang Y."/>
            <person name="Liu T."/>
            <person name="Li B."/>
            <person name="Bai Z."/>
            <person name="Luis Goicoechea J."/>
            <person name="Liang C."/>
            <person name="Chen C."/>
            <person name="Zhang W."/>
            <person name="Sun S."/>
            <person name="Liao Y."/>
            <person name="Zhang X."/>
            <person name="Yang L."/>
            <person name="Song C."/>
            <person name="Wang M."/>
            <person name="Shi J."/>
            <person name="Liu G."/>
            <person name="Liu J."/>
            <person name="Zhou H."/>
            <person name="Zhou W."/>
            <person name="Yu Q."/>
            <person name="An N."/>
            <person name="Chen Y."/>
            <person name="Cai Q."/>
            <person name="Wang B."/>
            <person name="Liu B."/>
            <person name="Min J."/>
            <person name="Huang Y."/>
            <person name="Wu H."/>
            <person name="Li Z."/>
            <person name="Zhang Y."/>
            <person name="Yin Y."/>
            <person name="Song W."/>
            <person name="Jiang J."/>
            <person name="Jackson S.A."/>
            <person name="Wing R.A."/>
            <person name="Wang J."/>
            <person name="Chen M."/>
        </authorList>
    </citation>
    <scope>NUCLEOTIDE SEQUENCE [LARGE SCALE GENOMIC DNA]</scope>
    <source>
        <strain evidence="10">cv. IRGC 101232</strain>
    </source>
</reference>
<evidence type="ECO:0000256" key="2">
    <source>
        <dbReference type="ARBA" id="ARBA00022729"/>
    </source>
</evidence>
<dbReference type="GeneID" id="102710645"/>
<evidence type="ECO:0000256" key="1">
    <source>
        <dbReference type="ARBA" id="ARBA00022554"/>
    </source>
</evidence>
<evidence type="ECO:0000256" key="6">
    <source>
        <dbReference type="ARBA" id="ARBA00023770"/>
    </source>
</evidence>
<dbReference type="PANTHER" id="PTHR33454:SF19">
    <property type="entry name" value="PROLAMIN PPROL 14P"/>
    <property type="match status" value="1"/>
</dbReference>
<dbReference type="InterPro" id="IPR036312">
    <property type="entry name" value="Bifun_inhib/LTP/seed_sf"/>
</dbReference>
<dbReference type="KEGG" id="obr:102710645"/>
<keyword evidence="4" id="KW-0708">Seed storage protein</keyword>
<dbReference type="Gene3D" id="1.10.110.10">
    <property type="entry name" value="Plant lipid-transfer and hydrophobic proteins"/>
    <property type="match status" value="1"/>
</dbReference>
<evidence type="ECO:0000259" key="9">
    <source>
        <dbReference type="SMART" id="SM00499"/>
    </source>
</evidence>
<feature type="domain" description="Bifunctional inhibitor/plant lipid transfer protein/seed storage helical" evidence="9">
    <location>
        <begin position="47"/>
        <end position="144"/>
    </location>
</feature>
<comment type="function">
    <text evidence="5">Seed storage protein; serves as a source of nitrogen, carbon and sulfur for the young developing seedling.</text>
</comment>
<keyword evidence="2 8" id="KW-0732">Signal</keyword>
<name>J3NAY0_ORYBR</name>
<feature type="signal peptide" evidence="8">
    <location>
        <begin position="1"/>
        <end position="19"/>
    </location>
</feature>
<reference evidence="10" key="2">
    <citation type="submission" date="2013-04" db="UniProtKB">
        <authorList>
            <consortium name="EnsemblPlants"/>
        </authorList>
    </citation>
    <scope>IDENTIFICATION</scope>
</reference>
<evidence type="ECO:0000256" key="8">
    <source>
        <dbReference type="SAM" id="SignalP"/>
    </source>
</evidence>
<evidence type="ECO:0000256" key="3">
    <source>
        <dbReference type="ARBA" id="ARBA00022761"/>
    </source>
</evidence>
<evidence type="ECO:0000256" key="5">
    <source>
        <dbReference type="ARBA" id="ARBA00023742"/>
    </source>
</evidence>
<dbReference type="SMART" id="SM00499">
    <property type="entry name" value="AAI"/>
    <property type="match status" value="1"/>
</dbReference>
<evidence type="ECO:0000313" key="11">
    <source>
        <dbReference type="Proteomes" id="UP000006038"/>
    </source>
</evidence>